<name>A0ABP2PLP9_9BURK</name>
<reference evidence="2 3" key="1">
    <citation type="journal article" date="2012" name="J. Bacteriol.">
        <title>Draft Genome Sequence of the Soil Bacterium Burkholderia terrae Strain BS001, Which Interacts with Fungal Surface Structures.</title>
        <authorList>
            <person name="Nazir R."/>
            <person name="Hansen M.A."/>
            <person name="Sorensen S."/>
            <person name="van Elsas J.D."/>
        </authorList>
    </citation>
    <scope>NUCLEOTIDE SEQUENCE [LARGE SCALE GENOMIC DNA]</scope>
    <source>
        <strain evidence="2 3">BS001</strain>
    </source>
</reference>
<proteinExistence type="predicted"/>
<dbReference type="EMBL" id="AKAU01000111">
    <property type="protein sequence ID" value="EIM98708.1"/>
    <property type="molecule type" value="Genomic_DNA"/>
</dbReference>
<evidence type="ECO:0000256" key="1">
    <source>
        <dbReference type="SAM" id="MobiDB-lite"/>
    </source>
</evidence>
<keyword evidence="3" id="KW-1185">Reference proteome</keyword>
<comment type="caution">
    <text evidence="2">The sequence shown here is derived from an EMBL/GenBank/DDBJ whole genome shotgun (WGS) entry which is preliminary data.</text>
</comment>
<gene>
    <name evidence="2" type="ORF">WQE_22713</name>
</gene>
<dbReference type="Proteomes" id="UP000004980">
    <property type="component" value="Unassembled WGS sequence"/>
</dbReference>
<evidence type="ECO:0000313" key="2">
    <source>
        <dbReference type="EMBL" id="EIM98708.1"/>
    </source>
</evidence>
<sequence>GAGGTAGSTAGNGGSATGGAGGAGGAGAAAAATAAAGGAGSGGSGGAGGAGGAIGVGTGDFSMANTMTSVAQSAAGILVANQNSGMASLVQQAVTVQANLSVGR</sequence>
<organism evidence="2 3">
    <name type="scientific">Paraburkholderia hospita</name>
    <dbReference type="NCBI Taxonomy" id="169430"/>
    <lineage>
        <taxon>Bacteria</taxon>
        <taxon>Pseudomonadati</taxon>
        <taxon>Pseudomonadota</taxon>
        <taxon>Betaproteobacteria</taxon>
        <taxon>Burkholderiales</taxon>
        <taxon>Burkholderiaceae</taxon>
        <taxon>Paraburkholderia</taxon>
    </lineage>
</organism>
<protein>
    <submittedName>
        <fullName evidence="2">Uncharacterized protein</fullName>
    </submittedName>
</protein>
<accession>A0ABP2PLP9</accession>
<feature type="region of interest" description="Disordered" evidence="1">
    <location>
        <begin position="1"/>
        <end position="26"/>
    </location>
</feature>
<evidence type="ECO:0000313" key="3">
    <source>
        <dbReference type="Proteomes" id="UP000004980"/>
    </source>
</evidence>
<feature type="non-terminal residue" evidence="2">
    <location>
        <position position="1"/>
    </location>
</feature>